<feature type="region of interest" description="Disordered" evidence="1">
    <location>
        <begin position="49"/>
        <end position="115"/>
    </location>
</feature>
<dbReference type="EMBL" id="VCHE01000005">
    <property type="protein sequence ID" value="KAB2579842.1"/>
    <property type="molecule type" value="Genomic_DNA"/>
</dbReference>
<accession>A0A5N5DSE7</accession>
<dbReference type="Proteomes" id="UP000325902">
    <property type="component" value="Unassembled WGS sequence"/>
</dbReference>
<comment type="caution">
    <text evidence="2">The sequence shown here is derived from an EMBL/GenBank/DDBJ whole genome shotgun (WGS) entry which is preliminary data.</text>
</comment>
<sequence>MTSPWGWSMIKVEEGNAVLLNSSIQQVSQPSHVALKSLLSSFSTRLTTMSAPKAGRQSPDPERQTDAQLKGAAAAHLGAGPEQGSKQASEQDKSGLTSNPVHILAKHAEETTSKK</sequence>
<evidence type="ECO:0000256" key="1">
    <source>
        <dbReference type="SAM" id="MobiDB-lite"/>
    </source>
</evidence>
<organism evidence="2 3">
    <name type="scientific">Lasiodiplodia theobromae</name>
    <dbReference type="NCBI Taxonomy" id="45133"/>
    <lineage>
        <taxon>Eukaryota</taxon>
        <taxon>Fungi</taxon>
        <taxon>Dikarya</taxon>
        <taxon>Ascomycota</taxon>
        <taxon>Pezizomycotina</taxon>
        <taxon>Dothideomycetes</taxon>
        <taxon>Dothideomycetes incertae sedis</taxon>
        <taxon>Botryosphaeriales</taxon>
        <taxon>Botryosphaeriaceae</taxon>
        <taxon>Lasiodiplodia</taxon>
    </lineage>
</organism>
<feature type="compositionally biased region" description="Polar residues" evidence="1">
    <location>
        <begin position="84"/>
        <end position="100"/>
    </location>
</feature>
<gene>
    <name evidence="2" type="ORF">DBV05_g1338</name>
</gene>
<evidence type="ECO:0000313" key="3">
    <source>
        <dbReference type="Proteomes" id="UP000325902"/>
    </source>
</evidence>
<evidence type="ECO:0000313" key="2">
    <source>
        <dbReference type="EMBL" id="KAB2579842.1"/>
    </source>
</evidence>
<name>A0A5N5DSE7_9PEZI</name>
<feature type="compositionally biased region" description="Basic and acidic residues" evidence="1">
    <location>
        <begin position="106"/>
        <end position="115"/>
    </location>
</feature>
<feature type="compositionally biased region" description="Low complexity" evidence="1">
    <location>
        <begin position="71"/>
        <end position="80"/>
    </location>
</feature>
<protein>
    <submittedName>
        <fullName evidence="2">Uncharacterized protein</fullName>
    </submittedName>
</protein>
<keyword evidence="3" id="KW-1185">Reference proteome</keyword>
<reference evidence="2 3" key="1">
    <citation type="journal article" date="2019" name="Sci. Rep.">
        <title>A multi-omics analysis of the grapevine pathogen Lasiodiplodia theobromae reveals that temperature affects the expression of virulence- and pathogenicity-related genes.</title>
        <authorList>
            <person name="Felix C."/>
            <person name="Meneses R."/>
            <person name="Goncalves M.F.M."/>
            <person name="Tilleman L."/>
            <person name="Duarte A.S."/>
            <person name="Jorrin-Novo J.V."/>
            <person name="Van de Peer Y."/>
            <person name="Deforce D."/>
            <person name="Van Nieuwerburgh F."/>
            <person name="Esteves A.C."/>
            <person name="Alves A."/>
        </authorList>
    </citation>
    <scope>NUCLEOTIDE SEQUENCE [LARGE SCALE GENOMIC DNA]</scope>
    <source>
        <strain evidence="2 3">LA-SOL3</strain>
    </source>
</reference>
<proteinExistence type="predicted"/>
<dbReference type="OrthoDB" id="5375886at2759"/>
<dbReference type="AlphaFoldDB" id="A0A5N5DSE7"/>